<reference evidence="2" key="1">
    <citation type="submission" date="2016-11" db="UniProtKB">
        <authorList>
            <consortium name="WormBaseParasite"/>
        </authorList>
    </citation>
    <scope>IDENTIFICATION</scope>
</reference>
<dbReference type="InterPro" id="IPR011009">
    <property type="entry name" value="Kinase-like_dom_sf"/>
</dbReference>
<name>A0A1I7Y1F6_9BILA</name>
<dbReference type="AlphaFoldDB" id="A0A1I7Y1F6"/>
<dbReference type="WBParaSite" id="L893_g11678.t1">
    <property type="protein sequence ID" value="L893_g11678.t1"/>
    <property type="gene ID" value="L893_g11678"/>
</dbReference>
<dbReference type="Gene3D" id="1.10.510.10">
    <property type="entry name" value="Transferase(Phosphotransferase) domain 1"/>
    <property type="match status" value="1"/>
</dbReference>
<organism evidence="1 2">
    <name type="scientific">Steinernema glaseri</name>
    <dbReference type="NCBI Taxonomy" id="37863"/>
    <lineage>
        <taxon>Eukaryota</taxon>
        <taxon>Metazoa</taxon>
        <taxon>Ecdysozoa</taxon>
        <taxon>Nematoda</taxon>
        <taxon>Chromadorea</taxon>
        <taxon>Rhabditida</taxon>
        <taxon>Tylenchina</taxon>
        <taxon>Panagrolaimomorpha</taxon>
        <taxon>Strongyloidoidea</taxon>
        <taxon>Steinernematidae</taxon>
        <taxon>Steinernema</taxon>
    </lineage>
</organism>
<accession>A0A1I7Y1F6</accession>
<proteinExistence type="predicted"/>
<dbReference type="SUPFAM" id="SSF56112">
    <property type="entry name" value="Protein kinase-like (PK-like)"/>
    <property type="match status" value="1"/>
</dbReference>
<keyword evidence="1" id="KW-1185">Reference proteome</keyword>
<sequence>MAGYDYSADVFSAGCAIFEFATGELFFEDVEEVEQLCLQRARTHVSGWHFEKTSSVQVGPCSTLLLIEVDGWSAMRRDLPTSSGIMWAKMHVLTEHLRSSRILIYGALGSPYTNWLLDNEDYSAMPNGSTIST</sequence>
<dbReference type="Proteomes" id="UP000095287">
    <property type="component" value="Unplaced"/>
</dbReference>
<protein>
    <submittedName>
        <fullName evidence="2">Protein kinase domain-containing protein</fullName>
    </submittedName>
</protein>
<evidence type="ECO:0000313" key="1">
    <source>
        <dbReference type="Proteomes" id="UP000095287"/>
    </source>
</evidence>
<evidence type="ECO:0000313" key="2">
    <source>
        <dbReference type="WBParaSite" id="L893_g11678.t1"/>
    </source>
</evidence>